<sequence>MLRARRADQLVRHCLTERLLLKRALAQRKLVGQIPPGDRASLSAVMTRLGRRTTASAQFSQHFGSRENSCSSMHTQYPLQLNTAGGGTVLNTSAPHFPTV</sequence>
<dbReference type="EMBL" id="JANPWB010000002">
    <property type="protein sequence ID" value="KAJ1209538.1"/>
    <property type="molecule type" value="Genomic_DNA"/>
</dbReference>
<gene>
    <name evidence="1" type="ORF">NDU88_004912</name>
</gene>
<comment type="caution">
    <text evidence="1">The sequence shown here is derived from an EMBL/GenBank/DDBJ whole genome shotgun (WGS) entry which is preliminary data.</text>
</comment>
<proteinExistence type="predicted"/>
<reference evidence="1" key="1">
    <citation type="journal article" date="2022" name="bioRxiv">
        <title>Sequencing and chromosome-scale assembly of the giantPleurodeles waltlgenome.</title>
        <authorList>
            <person name="Brown T."/>
            <person name="Elewa A."/>
            <person name="Iarovenko S."/>
            <person name="Subramanian E."/>
            <person name="Araus A.J."/>
            <person name="Petzold A."/>
            <person name="Susuki M."/>
            <person name="Suzuki K.-i.T."/>
            <person name="Hayashi T."/>
            <person name="Toyoda A."/>
            <person name="Oliveira C."/>
            <person name="Osipova E."/>
            <person name="Leigh N.D."/>
            <person name="Simon A."/>
            <person name="Yun M.H."/>
        </authorList>
    </citation>
    <scope>NUCLEOTIDE SEQUENCE</scope>
    <source>
        <strain evidence="1">20211129_DDA</strain>
        <tissue evidence="1">Liver</tissue>
    </source>
</reference>
<keyword evidence="2" id="KW-1185">Reference proteome</keyword>
<evidence type="ECO:0000313" key="1">
    <source>
        <dbReference type="EMBL" id="KAJ1209538.1"/>
    </source>
</evidence>
<protein>
    <submittedName>
        <fullName evidence="1">Uncharacterized protein</fullName>
    </submittedName>
</protein>
<accession>A0AAV7W6B7</accession>
<name>A0AAV7W6B7_PLEWA</name>
<evidence type="ECO:0000313" key="2">
    <source>
        <dbReference type="Proteomes" id="UP001066276"/>
    </source>
</evidence>
<dbReference type="Proteomes" id="UP001066276">
    <property type="component" value="Chromosome 1_2"/>
</dbReference>
<dbReference type="AlphaFoldDB" id="A0AAV7W6B7"/>
<organism evidence="1 2">
    <name type="scientific">Pleurodeles waltl</name>
    <name type="common">Iberian ribbed newt</name>
    <dbReference type="NCBI Taxonomy" id="8319"/>
    <lineage>
        <taxon>Eukaryota</taxon>
        <taxon>Metazoa</taxon>
        <taxon>Chordata</taxon>
        <taxon>Craniata</taxon>
        <taxon>Vertebrata</taxon>
        <taxon>Euteleostomi</taxon>
        <taxon>Amphibia</taxon>
        <taxon>Batrachia</taxon>
        <taxon>Caudata</taxon>
        <taxon>Salamandroidea</taxon>
        <taxon>Salamandridae</taxon>
        <taxon>Pleurodelinae</taxon>
        <taxon>Pleurodeles</taxon>
    </lineage>
</organism>